<dbReference type="RefSeq" id="WP_227614178.1">
    <property type="nucleotide sequence ID" value="NZ_JAJEPR010000003.1"/>
</dbReference>
<dbReference type="AlphaFoldDB" id="A0AAE3J4Q8"/>
<reference evidence="1 2" key="1">
    <citation type="submission" date="2021-10" db="EMBL/GenBank/DDBJ databases">
        <title>Anaerobic single-cell dispensing facilitates the cultivation of human gut bacteria.</title>
        <authorList>
            <person name="Afrizal A."/>
        </authorList>
    </citation>
    <scope>NUCLEOTIDE SEQUENCE [LARGE SCALE GENOMIC DNA]</scope>
    <source>
        <strain evidence="1 2">CLA-AA-H277</strain>
    </source>
</reference>
<sequence>MEKQELSVNCAICDARKVTEETLSSYASVSINTGVLLSNARSRLLLGRYSVNVNSATVIDWEQEEAPAFSTHNGSYEIKAGTLPARPTILIVNGKLSISPDAASSLSSYLKIVVNGTIYCPESLSSSLGNVEINGKLIAYPDKAILTKSVFLPNRYFHRTAKEGSLYYTPKLLVLLDSQLDLPALAEKQVRFSAQKVVLHDKDLETVLELLENPDTADLAILPDNGTYIMEDDAVLNDAFLQKYGPSFYINGNLSLNQASTPLISRLKNPHIDGTVLLSADQEAAFLATDPVYKELKVLRGQILTNRISVTIDRNLLSLSPDGISCTDCVSVKLDPSITPEEIHSLLHFSDCVDISCTEEQKSAVISVAEDYVSIGPSLASKAENLAGSIFGNIFGKNDEMPEINAPAPCIINTTTYVL</sequence>
<evidence type="ECO:0000313" key="1">
    <source>
        <dbReference type="EMBL" id="MCC2188652.1"/>
    </source>
</evidence>
<dbReference type="Proteomes" id="UP001197875">
    <property type="component" value="Unassembled WGS sequence"/>
</dbReference>
<protein>
    <submittedName>
        <fullName evidence="1">Uncharacterized protein</fullName>
    </submittedName>
</protein>
<organism evidence="1 2">
    <name type="scientific">Fusicatenibacter faecihominis</name>
    <dbReference type="NCBI Taxonomy" id="2881276"/>
    <lineage>
        <taxon>Bacteria</taxon>
        <taxon>Bacillati</taxon>
        <taxon>Bacillota</taxon>
        <taxon>Clostridia</taxon>
        <taxon>Lachnospirales</taxon>
        <taxon>Lachnospiraceae</taxon>
        <taxon>Fusicatenibacter</taxon>
    </lineage>
</organism>
<gene>
    <name evidence="1" type="ORF">LKD71_02240</name>
</gene>
<name>A0AAE3J4Q8_9FIRM</name>
<keyword evidence="2" id="KW-1185">Reference proteome</keyword>
<comment type="caution">
    <text evidence="1">The sequence shown here is derived from an EMBL/GenBank/DDBJ whole genome shotgun (WGS) entry which is preliminary data.</text>
</comment>
<dbReference type="EMBL" id="JAJEPR010000003">
    <property type="protein sequence ID" value="MCC2188652.1"/>
    <property type="molecule type" value="Genomic_DNA"/>
</dbReference>
<proteinExistence type="predicted"/>
<evidence type="ECO:0000313" key="2">
    <source>
        <dbReference type="Proteomes" id="UP001197875"/>
    </source>
</evidence>
<accession>A0AAE3J4Q8</accession>